<evidence type="ECO:0000313" key="1">
    <source>
        <dbReference type="EMBL" id="MFD0965973.1"/>
    </source>
</evidence>
<accession>A0ABW3I8A7</accession>
<evidence type="ECO:0000313" key="2">
    <source>
        <dbReference type="Proteomes" id="UP001596996"/>
    </source>
</evidence>
<dbReference type="EMBL" id="JBHTJN010000008">
    <property type="protein sequence ID" value="MFD0965973.1"/>
    <property type="molecule type" value="Genomic_DNA"/>
</dbReference>
<protein>
    <submittedName>
        <fullName evidence="1">Uncharacterized protein</fullName>
    </submittedName>
</protein>
<gene>
    <name evidence="1" type="ORF">ACFQ02_03785</name>
</gene>
<organism evidence="1 2">
    <name type="scientific">Seminibacterium arietis</name>
    <dbReference type="NCBI Taxonomy" id="1173502"/>
    <lineage>
        <taxon>Bacteria</taxon>
        <taxon>Pseudomonadati</taxon>
        <taxon>Pseudomonadota</taxon>
        <taxon>Gammaproteobacteria</taxon>
        <taxon>Pasteurellales</taxon>
        <taxon>Pasteurellaceae</taxon>
        <taxon>Seminibacterium</taxon>
    </lineage>
</organism>
<comment type="caution">
    <text evidence="1">The sequence shown here is derived from an EMBL/GenBank/DDBJ whole genome shotgun (WGS) entry which is preliminary data.</text>
</comment>
<proteinExistence type="predicted"/>
<keyword evidence="2" id="KW-1185">Reference proteome</keyword>
<sequence length="144" mass="16687">MLTEFKQLQQRLFQWAFNRISQAKTEQETTLRGAMACRAMLNKKHVAVTSFNKLDEIKRREYFSRANFTADDFQTAHNGEYTADLLNANGFHKLIALIEYDRQQLALIACTTALIDYRKQLARQPFNANKKPTAPQQEQWSNAA</sequence>
<reference evidence="2" key="1">
    <citation type="journal article" date="2019" name="Int. J. Syst. Evol. Microbiol.">
        <title>The Global Catalogue of Microorganisms (GCM) 10K type strain sequencing project: providing services to taxonomists for standard genome sequencing and annotation.</title>
        <authorList>
            <consortium name="The Broad Institute Genomics Platform"/>
            <consortium name="The Broad Institute Genome Sequencing Center for Infectious Disease"/>
            <person name="Wu L."/>
            <person name="Ma J."/>
        </authorList>
    </citation>
    <scope>NUCLEOTIDE SEQUENCE [LARGE SCALE GENOMIC DNA]</scope>
    <source>
        <strain evidence="2">CCUG 61707</strain>
    </source>
</reference>
<dbReference type="Proteomes" id="UP001596996">
    <property type="component" value="Unassembled WGS sequence"/>
</dbReference>
<dbReference type="RefSeq" id="WP_380819520.1">
    <property type="nucleotide sequence ID" value="NZ_JBHTJN010000008.1"/>
</dbReference>
<name>A0ABW3I8A7_9PAST</name>